<keyword evidence="1" id="KW-1133">Transmembrane helix</keyword>
<evidence type="ECO:0000256" key="1">
    <source>
        <dbReference type="SAM" id="Phobius"/>
    </source>
</evidence>
<evidence type="ECO:0000313" key="2">
    <source>
        <dbReference type="EMBL" id="OIJ15748.1"/>
    </source>
</evidence>
<protein>
    <recommendedName>
        <fullName evidence="4">DUF4179 domain-containing protein</fullName>
    </recommendedName>
</protein>
<dbReference type="AlphaFoldDB" id="A0A1S2LTA9"/>
<comment type="caution">
    <text evidence="2">The sequence shown here is derived from an EMBL/GenBank/DDBJ whole genome shotgun (WGS) entry which is preliminary data.</text>
</comment>
<evidence type="ECO:0008006" key="4">
    <source>
        <dbReference type="Google" id="ProtNLM"/>
    </source>
</evidence>
<dbReference type="Gene3D" id="2.60.40.1630">
    <property type="entry name" value="bacillus anthracis domain"/>
    <property type="match status" value="1"/>
</dbReference>
<dbReference type="RefSeq" id="WP_071311673.1">
    <property type="nucleotide sequence ID" value="NZ_MLQQ01000001.1"/>
</dbReference>
<keyword evidence="1" id="KW-0472">Membrane</keyword>
<proteinExistence type="predicted"/>
<dbReference type="OrthoDB" id="2937128at2"/>
<evidence type="ECO:0000313" key="3">
    <source>
        <dbReference type="Proteomes" id="UP000180098"/>
    </source>
</evidence>
<gene>
    <name evidence="2" type="ORF">BKP35_01790</name>
</gene>
<reference evidence="2 3" key="1">
    <citation type="submission" date="2016-10" db="EMBL/GenBank/DDBJ databases">
        <title>Draft genome sequences of four alkaliphilic bacteria belonging to the Anaerobacillus genus.</title>
        <authorList>
            <person name="Bassil N.M."/>
            <person name="Lloyd J.R."/>
        </authorList>
    </citation>
    <scope>NUCLEOTIDE SEQUENCE [LARGE SCALE GENOMIC DNA]</scope>
    <source>
        <strain evidence="2 3">DSM 15340</strain>
    </source>
</reference>
<keyword evidence="1" id="KW-0812">Transmembrane</keyword>
<dbReference type="EMBL" id="MLQQ01000001">
    <property type="protein sequence ID" value="OIJ15748.1"/>
    <property type="molecule type" value="Genomic_DNA"/>
</dbReference>
<accession>A0A1S2LTA9</accession>
<dbReference type="Proteomes" id="UP000180098">
    <property type="component" value="Unassembled WGS sequence"/>
</dbReference>
<sequence>MADNSKELIFDWAKQEKVFLYKLGYVFLVNEEKVENAVFTTIKLLQDEFQTIDGRFQERFINTFIKECLSQETKSAELIVGNDSLKQLFKLKATERYCVYLKYILNFRNDEVAQFLNLREDSVIDHLVGGFEQLVINSSEQNSKIPIHNLLYYHEGKLSFDQYKLVNDKLSQNEWYRELLEKLIGVMNELQLLGNDLMPSPYFLEPNKPLTEKQIKGKKRKQLFFTSVVSFIFLVGILISSIGVGELGMRWKVWTAETVGYGENVYVTAIDQDIEITVTQVAADDMQTIIFYEVSDIDDKYHYVTEFHSDRFEVLETDIWDGNARDIHSQPRTFLRYLSEDEISEGRLFLPPIKNDQETITIRFHQLEQMNKGLDLWDREARHFQDRELISGEWVLEVPIKKYEAKTINVDQTIKVEDHKVYFDVLEVRPTGTYLVYELEPLNGTEDEYHYQDLHFTKIEGDGKRYQPDYFLDRWRYESVSPNRWVRTFPFESIYYDQPNELQLFLGRLVVQHNVNEEVEIDIESLPMEIDFLDTKITFADVKLENPFAIVLKEEEDENRGYDSFHFDLHPDYYSFSWDGISRWGMSSEGIYVDSEGNRFSDYEEVLKSANIYDFYNMRYITTEQRMEFYFEDFNIDEIEDLNFPNKFMIHGYTTSKIIDEEIKINLSE</sequence>
<feature type="transmembrane region" description="Helical" evidence="1">
    <location>
        <begin position="223"/>
        <end position="244"/>
    </location>
</feature>
<keyword evidence="3" id="KW-1185">Reference proteome</keyword>
<name>A0A1S2LTA9_9BACI</name>
<organism evidence="2 3">
    <name type="scientific">Anaerobacillus arseniciselenatis</name>
    <dbReference type="NCBI Taxonomy" id="85682"/>
    <lineage>
        <taxon>Bacteria</taxon>
        <taxon>Bacillati</taxon>
        <taxon>Bacillota</taxon>
        <taxon>Bacilli</taxon>
        <taxon>Bacillales</taxon>
        <taxon>Bacillaceae</taxon>
        <taxon>Anaerobacillus</taxon>
    </lineage>
</organism>